<dbReference type="Proteomes" id="UP000076727">
    <property type="component" value="Unassembled WGS sequence"/>
</dbReference>
<sequence length="225" mass="24319">MKPSQHPGSSIPITDPHNATLTRPPLAHRAIVSPRVRTRRTAPSQAGIMSLCKGRTWTNADCEVALTAAASIQLPVGCELVVRWRGQRGIASGAIRSSEQFRTTTSSAARVQHVEASYSAKRTNVHGARQAGQHFKDPAKYTAAILNIVAGSRLLSSPHHARNGLQMLQAGPDVRSKCSQPITLAPMYSHDHQDSRSRTYSRDGHGIRPPSSDVAHMTGRLPTTC</sequence>
<feature type="region of interest" description="Disordered" evidence="1">
    <location>
        <begin position="185"/>
        <end position="225"/>
    </location>
</feature>
<dbReference type="EMBL" id="KV429056">
    <property type="protein sequence ID" value="KZT69730.1"/>
    <property type="molecule type" value="Genomic_DNA"/>
</dbReference>
<evidence type="ECO:0000313" key="2">
    <source>
        <dbReference type="EMBL" id="KZT69730.1"/>
    </source>
</evidence>
<gene>
    <name evidence="2" type="ORF">DAEQUDRAFT_251529</name>
</gene>
<dbReference type="AlphaFoldDB" id="A0A165QNY5"/>
<feature type="region of interest" description="Disordered" evidence="1">
    <location>
        <begin position="1"/>
        <end position="21"/>
    </location>
</feature>
<feature type="compositionally biased region" description="Basic and acidic residues" evidence="1">
    <location>
        <begin position="189"/>
        <end position="206"/>
    </location>
</feature>
<protein>
    <submittedName>
        <fullName evidence="2">Uncharacterized protein</fullName>
    </submittedName>
</protein>
<evidence type="ECO:0000313" key="3">
    <source>
        <dbReference type="Proteomes" id="UP000076727"/>
    </source>
</evidence>
<keyword evidence="3" id="KW-1185">Reference proteome</keyword>
<reference evidence="2 3" key="1">
    <citation type="journal article" date="2016" name="Mol. Biol. Evol.">
        <title>Comparative Genomics of Early-Diverging Mushroom-Forming Fungi Provides Insights into the Origins of Lignocellulose Decay Capabilities.</title>
        <authorList>
            <person name="Nagy L.G."/>
            <person name="Riley R."/>
            <person name="Tritt A."/>
            <person name="Adam C."/>
            <person name="Daum C."/>
            <person name="Floudas D."/>
            <person name="Sun H."/>
            <person name="Yadav J.S."/>
            <person name="Pangilinan J."/>
            <person name="Larsson K.H."/>
            <person name="Matsuura K."/>
            <person name="Barry K."/>
            <person name="Labutti K."/>
            <person name="Kuo R."/>
            <person name="Ohm R.A."/>
            <person name="Bhattacharya S.S."/>
            <person name="Shirouzu T."/>
            <person name="Yoshinaga Y."/>
            <person name="Martin F.M."/>
            <person name="Grigoriev I.V."/>
            <person name="Hibbett D.S."/>
        </authorList>
    </citation>
    <scope>NUCLEOTIDE SEQUENCE [LARGE SCALE GENOMIC DNA]</scope>
    <source>
        <strain evidence="2 3">L-15889</strain>
    </source>
</reference>
<proteinExistence type="predicted"/>
<evidence type="ECO:0000256" key="1">
    <source>
        <dbReference type="SAM" id="MobiDB-lite"/>
    </source>
</evidence>
<organism evidence="2 3">
    <name type="scientific">Daedalea quercina L-15889</name>
    <dbReference type="NCBI Taxonomy" id="1314783"/>
    <lineage>
        <taxon>Eukaryota</taxon>
        <taxon>Fungi</taxon>
        <taxon>Dikarya</taxon>
        <taxon>Basidiomycota</taxon>
        <taxon>Agaricomycotina</taxon>
        <taxon>Agaricomycetes</taxon>
        <taxon>Polyporales</taxon>
        <taxon>Fomitopsis</taxon>
    </lineage>
</organism>
<name>A0A165QNY5_9APHY</name>
<accession>A0A165QNY5</accession>